<keyword evidence="3" id="KW-0325">Glycoprotein</keyword>
<dbReference type="SMART" id="SM00209">
    <property type="entry name" value="TSP1"/>
    <property type="match status" value="1"/>
</dbReference>
<dbReference type="Proteomes" id="UP000828390">
    <property type="component" value="Unassembled WGS sequence"/>
</dbReference>
<reference evidence="5" key="2">
    <citation type="submission" date="2020-11" db="EMBL/GenBank/DDBJ databases">
        <authorList>
            <person name="McCartney M.A."/>
            <person name="Auch B."/>
            <person name="Kono T."/>
            <person name="Mallez S."/>
            <person name="Becker A."/>
            <person name="Gohl D.M."/>
            <person name="Silverstein K.A.T."/>
            <person name="Koren S."/>
            <person name="Bechman K.B."/>
            <person name="Herman A."/>
            <person name="Abrahante J.E."/>
            <person name="Garbe J."/>
        </authorList>
    </citation>
    <scope>NUCLEOTIDE SEQUENCE</scope>
    <source>
        <strain evidence="5">Duluth1</strain>
        <tissue evidence="5">Whole animal</tissue>
    </source>
</reference>
<proteinExistence type="predicted"/>
<dbReference type="EMBL" id="JAIWYP010000014">
    <property type="protein sequence ID" value="KAH3712080.1"/>
    <property type="molecule type" value="Genomic_DNA"/>
</dbReference>
<evidence type="ECO:0000256" key="3">
    <source>
        <dbReference type="ARBA" id="ARBA00023180"/>
    </source>
</evidence>
<evidence type="ECO:0000313" key="6">
    <source>
        <dbReference type="Proteomes" id="UP000828390"/>
    </source>
</evidence>
<protein>
    <recommendedName>
        <fullName evidence="4">Spondin-like TSP1 domain-containing protein</fullName>
    </recommendedName>
</protein>
<name>A0A9D3Z399_DREPO</name>
<dbReference type="Pfam" id="PF19028">
    <property type="entry name" value="TSP1_spondin"/>
    <property type="match status" value="1"/>
</dbReference>
<dbReference type="Gene3D" id="2.20.100.10">
    <property type="entry name" value="Thrombospondin type-1 (TSP1) repeat"/>
    <property type="match status" value="1"/>
</dbReference>
<accession>A0A9D3Z399</accession>
<keyword evidence="6" id="KW-1185">Reference proteome</keyword>
<gene>
    <name evidence="5" type="ORF">DPMN_071759</name>
</gene>
<dbReference type="InterPro" id="IPR044004">
    <property type="entry name" value="TSP1_spondin_dom"/>
</dbReference>
<dbReference type="SUPFAM" id="SSF82895">
    <property type="entry name" value="TSP-1 type 1 repeat"/>
    <property type="match status" value="1"/>
</dbReference>
<evidence type="ECO:0000256" key="1">
    <source>
        <dbReference type="ARBA" id="ARBA00022729"/>
    </source>
</evidence>
<feature type="domain" description="Spondin-like TSP1" evidence="4">
    <location>
        <begin position="10"/>
        <end position="49"/>
    </location>
</feature>
<evidence type="ECO:0000259" key="4">
    <source>
        <dbReference type="Pfam" id="PF19028"/>
    </source>
</evidence>
<comment type="caution">
    <text evidence="5">The sequence shown here is derived from an EMBL/GenBank/DDBJ whole genome shotgun (WGS) entry which is preliminary data.</text>
</comment>
<sequence length="69" mass="7859">MVFSSFIHLQVSPWTAWGECLRDCDKGRQARNRTLLVNPICGGTPCPDIMVRTIQARTSRDLRSHAQIF</sequence>
<dbReference type="InterPro" id="IPR036383">
    <property type="entry name" value="TSP1_rpt_sf"/>
</dbReference>
<keyword evidence="2" id="KW-1015">Disulfide bond</keyword>
<dbReference type="InterPro" id="IPR000884">
    <property type="entry name" value="TSP1_rpt"/>
</dbReference>
<keyword evidence="1" id="KW-0732">Signal</keyword>
<evidence type="ECO:0000256" key="2">
    <source>
        <dbReference type="ARBA" id="ARBA00023157"/>
    </source>
</evidence>
<reference evidence="5" key="1">
    <citation type="journal article" date="2019" name="bioRxiv">
        <title>The Genome of the Zebra Mussel, Dreissena polymorpha: A Resource for Invasive Species Research.</title>
        <authorList>
            <person name="McCartney M.A."/>
            <person name="Auch B."/>
            <person name="Kono T."/>
            <person name="Mallez S."/>
            <person name="Zhang Y."/>
            <person name="Obille A."/>
            <person name="Becker A."/>
            <person name="Abrahante J.E."/>
            <person name="Garbe J."/>
            <person name="Badalamenti J.P."/>
            <person name="Herman A."/>
            <person name="Mangelson H."/>
            <person name="Liachko I."/>
            <person name="Sullivan S."/>
            <person name="Sone E.D."/>
            <person name="Koren S."/>
            <person name="Silverstein K.A.T."/>
            <person name="Beckman K.B."/>
            <person name="Gohl D.M."/>
        </authorList>
    </citation>
    <scope>NUCLEOTIDE SEQUENCE</scope>
    <source>
        <strain evidence="5">Duluth1</strain>
        <tissue evidence="5">Whole animal</tissue>
    </source>
</reference>
<dbReference type="AlphaFoldDB" id="A0A9D3Z399"/>
<evidence type="ECO:0000313" key="5">
    <source>
        <dbReference type="EMBL" id="KAH3712080.1"/>
    </source>
</evidence>
<organism evidence="5 6">
    <name type="scientific">Dreissena polymorpha</name>
    <name type="common">Zebra mussel</name>
    <name type="synonym">Mytilus polymorpha</name>
    <dbReference type="NCBI Taxonomy" id="45954"/>
    <lineage>
        <taxon>Eukaryota</taxon>
        <taxon>Metazoa</taxon>
        <taxon>Spiralia</taxon>
        <taxon>Lophotrochozoa</taxon>
        <taxon>Mollusca</taxon>
        <taxon>Bivalvia</taxon>
        <taxon>Autobranchia</taxon>
        <taxon>Heteroconchia</taxon>
        <taxon>Euheterodonta</taxon>
        <taxon>Imparidentia</taxon>
        <taxon>Neoheterodontei</taxon>
        <taxon>Myida</taxon>
        <taxon>Dreissenoidea</taxon>
        <taxon>Dreissenidae</taxon>
        <taxon>Dreissena</taxon>
    </lineage>
</organism>